<keyword evidence="6" id="KW-0804">Transcription</keyword>
<dbReference type="PROSITE" id="PS00434">
    <property type="entry name" value="HSF_DOMAIN"/>
    <property type="match status" value="1"/>
</dbReference>
<dbReference type="Proteomes" id="UP000594263">
    <property type="component" value="Unplaced"/>
</dbReference>
<dbReference type="PANTHER" id="PTHR10015:SF445">
    <property type="entry name" value="HEAT STRESS TRANSCRIPTION FACTOR A-4B-LIKE"/>
    <property type="match status" value="1"/>
</dbReference>
<keyword evidence="9" id="KW-0175">Coiled coil</keyword>
<dbReference type="GO" id="GO:0003700">
    <property type="term" value="F:DNA-binding transcription factor activity"/>
    <property type="evidence" value="ECO:0007669"/>
    <property type="project" value="InterPro"/>
</dbReference>
<dbReference type="InterPro" id="IPR036388">
    <property type="entry name" value="WH-like_DNA-bd_sf"/>
</dbReference>
<evidence type="ECO:0000256" key="3">
    <source>
        <dbReference type="ARBA" id="ARBA00023015"/>
    </source>
</evidence>
<dbReference type="GO" id="GO:0006357">
    <property type="term" value="P:regulation of transcription by RNA polymerase II"/>
    <property type="evidence" value="ECO:0007669"/>
    <property type="project" value="TreeGrafter"/>
</dbReference>
<feature type="region of interest" description="Disordered" evidence="10">
    <location>
        <begin position="339"/>
        <end position="371"/>
    </location>
</feature>
<keyword evidence="3" id="KW-0805">Transcription regulation</keyword>
<evidence type="ECO:0000313" key="13">
    <source>
        <dbReference type="Proteomes" id="UP000594263"/>
    </source>
</evidence>
<evidence type="ECO:0000313" key="12">
    <source>
        <dbReference type="EnsemblPlants" id="Kaladp0038s0140.1.v1.1"/>
    </source>
</evidence>
<reference evidence="12" key="1">
    <citation type="submission" date="2021-01" db="UniProtKB">
        <authorList>
            <consortium name="EnsemblPlants"/>
        </authorList>
    </citation>
    <scope>IDENTIFICATION</scope>
</reference>
<keyword evidence="5" id="KW-0238">DNA-binding</keyword>
<dbReference type="Pfam" id="PF00447">
    <property type="entry name" value="HSF_DNA-bind"/>
    <property type="match status" value="1"/>
</dbReference>
<evidence type="ECO:0000256" key="6">
    <source>
        <dbReference type="ARBA" id="ARBA00023163"/>
    </source>
</evidence>
<evidence type="ECO:0000256" key="1">
    <source>
        <dbReference type="ARBA" id="ARBA00004123"/>
    </source>
</evidence>
<dbReference type="GO" id="GO:0034605">
    <property type="term" value="P:cellular response to heat"/>
    <property type="evidence" value="ECO:0007669"/>
    <property type="project" value="TreeGrafter"/>
</dbReference>
<dbReference type="PANTHER" id="PTHR10015">
    <property type="entry name" value="HEAT SHOCK TRANSCRIPTION FACTOR"/>
    <property type="match status" value="1"/>
</dbReference>
<feature type="domain" description="HSF-type DNA-binding" evidence="11">
    <location>
        <begin position="55"/>
        <end position="79"/>
    </location>
</feature>
<name>A0A7N0TJG7_KALFE</name>
<evidence type="ECO:0000256" key="9">
    <source>
        <dbReference type="SAM" id="Coils"/>
    </source>
</evidence>
<proteinExistence type="inferred from homology"/>
<dbReference type="SMART" id="SM00415">
    <property type="entry name" value="HSF"/>
    <property type="match status" value="1"/>
</dbReference>
<comment type="similarity">
    <text evidence="8">Belongs to the HSF family.</text>
</comment>
<dbReference type="InterPro" id="IPR000232">
    <property type="entry name" value="HSF_DNA-bd"/>
</dbReference>
<accession>A0A7N0TJG7</accession>
<dbReference type="AlphaFoldDB" id="A0A7N0TJG7"/>
<dbReference type="OMA" id="VTIMEMQ"/>
<keyword evidence="13" id="KW-1185">Reference proteome</keyword>
<dbReference type="SUPFAM" id="SSF46785">
    <property type="entry name" value="Winged helix' DNA-binding domain"/>
    <property type="match status" value="1"/>
</dbReference>
<keyword evidence="7" id="KW-0539">Nucleus</keyword>
<dbReference type="GO" id="GO:0005634">
    <property type="term" value="C:nucleus"/>
    <property type="evidence" value="ECO:0007669"/>
    <property type="project" value="UniProtKB-SubCell"/>
</dbReference>
<dbReference type="EnsemblPlants" id="Kaladp0038s0140.1.v1.1">
    <property type="protein sequence ID" value="Kaladp0038s0140.1.v1.1"/>
    <property type="gene ID" value="Kaladp0038s0140.v1.1"/>
</dbReference>
<evidence type="ECO:0000256" key="7">
    <source>
        <dbReference type="ARBA" id="ARBA00023242"/>
    </source>
</evidence>
<dbReference type="InterPro" id="IPR036390">
    <property type="entry name" value="WH_DNA-bd_sf"/>
</dbReference>
<dbReference type="Gene3D" id="1.10.10.10">
    <property type="entry name" value="Winged helix-like DNA-binding domain superfamily/Winged helix DNA-binding domain"/>
    <property type="match status" value="1"/>
</dbReference>
<dbReference type="FunFam" id="1.10.10.10:FF:000057">
    <property type="entry name" value="Heat shock transcription factor 1"/>
    <property type="match status" value="1"/>
</dbReference>
<evidence type="ECO:0000256" key="8">
    <source>
        <dbReference type="RuleBase" id="RU004020"/>
    </source>
</evidence>
<sequence length="439" mass="50296">MDGSQQQQQGGAPAPFLLKTYEMVDNPSTDSIVSWSANARSFIVWNPPEFCRDLLPQYFKHNNFSSFIRQLNTYGFRKIDPEQWEFGNDEFIKGQRHLLKNIHRRKPIHSHSVQNQTHMNPLAESERQEFENEIQRLRRDNDLLLLKTQRHDQERCDFEIQIQSLMDRAQIIEQRQVEMVAFLARQFKKPEFASTFSRLSEKNNKKRRLSGYNDLFGDDNIISDGLLTMKKKNVDPFSSSLSNWGLIEKLDSSFSYWENILYLISQEMGEAPFDDPSRALCPPAAHLEMTRSSADSDTNDESCSPVLCPSSPNSLGIHQSLEITGSVRNVDSPAISFNLGVDSQPKASDVDVNIKPASPRGSKTNNPSQLNGKNDLFWEQFLTETPIVGNTQEAESRRRDVHDTKIDDKPSAPVGFWWKTNDVDNITERMGHLTPTERT</sequence>
<evidence type="ECO:0000256" key="5">
    <source>
        <dbReference type="ARBA" id="ARBA00023125"/>
    </source>
</evidence>
<keyword evidence="4" id="KW-0346">Stress response</keyword>
<evidence type="ECO:0000259" key="11">
    <source>
        <dbReference type="PROSITE" id="PS00434"/>
    </source>
</evidence>
<evidence type="ECO:0000256" key="10">
    <source>
        <dbReference type="SAM" id="MobiDB-lite"/>
    </source>
</evidence>
<keyword evidence="2" id="KW-0597">Phosphoprotein</keyword>
<protein>
    <recommendedName>
        <fullName evidence="11">HSF-type DNA-binding domain-containing protein</fullName>
    </recommendedName>
</protein>
<feature type="coiled-coil region" evidence="9">
    <location>
        <begin position="120"/>
        <end position="147"/>
    </location>
</feature>
<evidence type="ECO:0000256" key="4">
    <source>
        <dbReference type="ARBA" id="ARBA00023016"/>
    </source>
</evidence>
<dbReference type="Gramene" id="Kaladp0038s0140.1.v1.1">
    <property type="protein sequence ID" value="Kaladp0038s0140.1.v1.1"/>
    <property type="gene ID" value="Kaladp0038s0140.v1.1"/>
</dbReference>
<dbReference type="GO" id="GO:0000978">
    <property type="term" value="F:RNA polymerase II cis-regulatory region sequence-specific DNA binding"/>
    <property type="evidence" value="ECO:0007669"/>
    <property type="project" value="TreeGrafter"/>
</dbReference>
<feature type="compositionally biased region" description="Polar residues" evidence="10">
    <location>
        <begin position="361"/>
        <end position="371"/>
    </location>
</feature>
<dbReference type="PRINTS" id="PR00056">
    <property type="entry name" value="HSFDOMAIN"/>
</dbReference>
<evidence type="ECO:0000256" key="2">
    <source>
        <dbReference type="ARBA" id="ARBA00022553"/>
    </source>
</evidence>
<comment type="subcellular location">
    <subcellularLocation>
        <location evidence="1">Nucleus</location>
    </subcellularLocation>
</comment>
<organism evidence="12 13">
    <name type="scientific">Kalanchoe fedtschenkoi</name>
    <name type="common">Lavender scallops</name>
    <name type="synonym">South American air plant</name>
    <dbReference type="NCBI Taxonomy" id="63787"/>
    <lineage>
        <taxon>Eukaryota</taxon>
        <taxon>Viridiplantae</taxon>
        <taxon>Streptophyta</taxon>
        <taxon>Embryophyta</taxon>
        <taxon>Tracheophyta</taxon>
        <taxon>Spermatophyta</taxon>
        <taxon>Magnoliopsida</taxon>
        <taxon>eudicotyledons</taxon>
        <taxon>Gunneridae</taxon>
        <taxon>Pentapetalae</taxon>
        <taxon>Saxifragales</taxon>
        <taxon>Crassulaceae</taxon>
        <taxon>Kalanchoe</taxon>
    </lineage>
</organism>